<evidence type="ECO:0000256" key="2">
    <source>
        <dbReference type="ARBA" id="ARBA00004123"/>
    </source>
</evidence>
<evidence type="ECO:0000256" key="4">
    <source>
        <dbReference type="ARBA" id="ARBA00022722"/>
    </source>
</evidence>
<dbReference type="GO" id="GO:0004518">
    <property type="term" value="F:nuclease activity"/>
    <property type="evidence" value="ECO:0007669"/>
    <property type="project" value="UniProtKB-KW"/>
</dbReference>
<dbReference type="PANTHER" id="PTHR22930">
    <property type="match status" value="1"/>
</dbReference>
<keyword evidence="10" id="KW-1185">Reference proteome</keyword>
<keyword evidence="4" id="KW-0540">Nuclease</keyword>
<evidence type="ECO:0000256" key="3">
    <source>
        <dbReference type="ARBA" id="ARBA00006958"/>
    </source>
</evidence>
<keyword evidence="5" id="KW-0479">Metal-binding</keyword>
<comment type="cofactor">
    <cofactor evidence="1">
        <name>a divalent metal cation</name>
        <dbReference type="ChEBI" id="CHEBI:60240"/>
    </cofactor>
</comment>
<dbReference type="GO" id="GO:0005634">
    <property type="term" value="C:nucleus"/>
    <property type="evidence" value="ECO:0007669"/>
    <property type="project" value="UniProtKB-SubCell"/>
</dbReference>
<keyword evidence="6" id="KW-0378">Hydrolase</keyword>
<sequence length="416" mass="48443">MSNLQISAAAYIYIHYALKKKRKQRRWWQTQLFKSRDEHSGNVLLSDLKFQAISGQYKNFTRMSPTDFEYLINLIGPKIAKQDTFMRKSITVQERLSITLRFLATGDHYSSLQYLFRVSKQAISQIIPEVCRALIEALKYNIQIPSTEEGWFDIERQFEENWNFPHCLGSLDGKHIVIQAPINSGSEFFNYKNSFSIVLFALVDASYNFLFVDIGCQGRISDGGVFKNSTLYKKLENKQLRFPKPEPLPNRQKEISFFFIGDDAFALNENLMKVFSGVYPKGSLQRIFNYRLSRARRVVENAFGISSSIFRVLRKPILLEPENTQIIVKTVAHLHNFLRRNTTSSNIYSPHGSMDYYVNGELVYGSWRNDDYENRTSLLDLRNVARRSPLVAKEIREELADYFLNEGQVSWQNDYN</sequence>
<proteinExistence type="inferred from homology"/>
<dbReference type="InterPro" id="IPR045249">
    <property type="entry name" value="HARBI1-like"/>
</dbReference>
<comment type="subcellular location">
    <subcellularLocation>
        <location evidence="2">Nucleus</location>
    </subcellularLocation>
</comment>
<evidence type="ECO:0000256" key="7">
    <source>
        <dbReference type="ARBA" id="ARBA00023242"/>
    </source>
</evidence>
<organism evidence="9 10">
    <name type="scientific">Macrosiphum euphorbiae</name>
    <name type="common">potato aphid</name>
    <dbReference type="NCBI Taxonomy" id="13131"/>
    <lineage>
        <taxon>Eukaryota</taxon>
        <taxon>Metazoa</taxon>
        <taxon>Ecdysozoa</taxon>
        <taxon>Arthropoda</taxon>
        <taxon>Hexapoda</taxon>
        <taxon>Insecta</taxon>
        <taxon>Pterygota</taxon>
        <taxon>Neoptera</taxon>
        <taxon>Paraneoptera</taxon>
        <taxon>Hemiptera</taxon>
        <taxon>Sternorrhyncha</taxon>
        <taxon>Aphidomorpha</taxon>
        <taxon>Aphidoidea</taxon>
        <taxon>Aphididae</taxon>
        <taxon>Macrosiphini</taxon>
        <taxon>Macrosiphum</taxon>
    </lineage>
</organism>
<evidence type="ECO:0000256" key="1">
    <source>
        <dbReference type="ARBA" id="ARBA00001968"/>
    </source>
</evidence>
<dbReference type="AlphaFoldDB" id="A0AAV0Y4U5"/>
<name>A0AAV0Y4U5_9HEMI</name>
<protein>
    <recommendedName>
        <fullName evidence="8">DDE Tnp4 domain-containing protein</fullName>
    </recommendedName>
</protein>
<evidence type="ECO:0000313" key="9">
    <source>
        <dbReference type="EMBL" id="CAI6375788.1"/>
    </source>
</evidence>
<comment type="caution">
    <text evidence="9">The sequence shown here is derived from an EMBL/GenBank/DDBJ whole genome shotgun (WGS) entry which is preliminary data.</text>
</comment>
<dbReference type="GO" id="GO:0016787">
    <property type="term" value="F:hydrolase activity"/>
    <property type="evidence" value="ECO:0007669"/>
    <property type="project" value="UniProtKB-KW"/>
</dbReference>
<feature type="domain" description="DDE Tnp4" evidence="8">
    <location>
        <begin position="171"/>
        <end position="336"/>
    </location>
</feature>
<evidence type="ECO:0000313" key="10">
    <source>
        <dbReference type="Proteomes" id="UP001160148"/>
    </source>
</evidence>
<evidence type="ECO:0000259" key="8">
    <source>
        <dbReference type="Pfam" id="PF13359"/>
    </source>
</evidence>
<accession>A0AAV0Y4U5</accession>
<dbReference type="Pfam" id="PF13359">
    <property type="entry name" value="DDE_Tnp_4"/>
    <property type="match status" value="1"/>
</dbReference>
<reference evidence="9 10" key="1">
    <citation type="submission" date="2023-01" db="EMBL/GenBank/DDBJ databases">
        <authorList>
            <person name="Whitehead M."/>
        </authorList>
    </citation>
    <scope>NUCLEOTIDE SEQUENCE [LARGE SCALE GENOMIC DNA]</scope>
</reference>
<gene>
    <name evidence="9" type="ORF">MEUPH1_LOCUS29241</name>
</gene>
<evidence type="ECO:0000256" key="5">
    <source>
        <dbReference type="ARBA" id="ARBA00022723"/>
    </source>
</evidence>
<dbReference type="EMBL" id="CARXXK010001365">
    <property type="protein sequence ID" value="CAI6375788.1"/>
    <property type="molecule type" value="Genomic_DNA"/>
</dbReference>
<dbReference type="PANTHER" id="PTHR22930:SF269">
    <property type="entry name" value="NUCLEASE HARBI1-LIKE PROTEIN"/>
    <property type="match status" value="1"/>
</dbReference>
<dbReference type="InterPro" id="IPR027806">
    <property type="entry name" value="HARBI1_dom"/>
</dbReference>
<comment type="similarity">
    <text evidence="3">Belongs to the HARBI1 family.</text>
</comment>
<dbReference type="Proteomes" id="UP001160148">
    <property type="component" value="Unassembled WGS sequence"/>
</dbReference>
<keyword evidence="7" id="KW-0539">Nucleus</keyword>
<evidence type="ECO:0000256" key="6">
    <source>
        <dbReference type="ARBA" id="ARBA00022801"/>
    </source>
</evidence>
<dbReference type="GO" id="GO:0046872">
    <property type="term" value="F:metal ion binding"/>
    <property type="evidence" value="ECO:0007669"/>
    <property type="project" value="UniProtKB-KW"/>
</dbReference>